<feature type="region of interest" description="Disordered" evidence="13">
    <location>
        <begin position="374"/>
        <end position="413"/>
    </location>
</feature>
<dbReference type="InterPro" id="IPR057091">
    <property type="entry name" value="NDC80_loop"/>
</dbReference>
<dbReference type="GO" id="GO:0031262">
    <property type="term" value="C:Ndc80 complex"/>
    <property type="evidence" value="ECO:0007669"/>
    <property type="project" value="InterPro"/>
</dbReference>
<dbReference type="InterPro" id="IPR005550">
    <property type="entry name" value="Kinetochore_Ndc80"/>
</dbReference>
<dbReference type="Pfam" id="PF24487">
    <property type="entry name" value="NDC80_loop"/>
    <property type="match status" value="1"/>
</dbReference>
<comment type="subcellular location">
    <subcellularLocation>
        <location evidence="2">Chromosome</location>
        <location evidence="2">Centromere</location>
        <location evidence="2">Kinetochore</location>
    </subcellularLocation>
    <subcellularLocation>
        <location evidence="1">Nucleus</location>
    </subcellularLocation>
</comment>
<proteinExistence type="inferred from homology"/>
<dbReference type="GO" id="GO:0051315">
    <property type="term" value="P:attachment of mitotic spindle microtubules to kinetochore"/>
    <property type="evidence" value="ECO:0007669"/>
    <property type="project" value="InterPro"/>
</dbReference>
<feature type="domain" description="Kinetochore protein Ndc80 CH" evidence="14">
    <location>
        <begin position="177"/>
        <end position="223"/>
    </location>
</feature>
<dbReference type="STRING" id="554055.A0A2P6VLD0"/>
<feature type="region of interest" description="Disordered" evidence="13">
    <location>
        <begin position="890"/>
        <end position="1015"/>
    </location>
</feature>
<keyword evidence="9" id="KW-0539">Nucleus</keyword>
<evidence type="ECO:0000256" key="5">
    <source>
        <dbReference type="ARBA" id="ARBA00022618"/>
    </source>
</evidence>
<reference evidence="16 17" key="1">
    <citation type="journal article" date="2018" name="Plant J.">
        <title>Genome sequences of Chlorella sorokiniana UTEX 1602 and Micractinium conductrix SAG 241.80: implications to maltose excretion by a green alga.</title>
        <authorList>
            <person name="Arriola M.B."/>
            <person name="Velmurugan N."/>
            <person name="Zhang Y."/>
            <person name="Plunkett M.H."/>
            <person name="Hondzo H."/>
            <person name="Barney B.M."/>
        </authorList>
    </citation>
    <scope>NUCLEOTIDE SEQUENCE [LARGE SCALE GENOMIC DNA]</scope>
    <source>
        <strain evidence="16 17">SAG 241.80</strain>
    </source>
</reference>
<dbReference type="GO" id="GO:0051301">
    <property type="term" value="P:cell division"/>
    <property type="evidence" value="ECO:0007669"/>
    <property type="project" value="UniProtKB-KW"/>
</dbReference>
<evidence type="ECO:0000256" key="8">
    <source>
        <dbReference type="ARBA" id="ARBA00023054"/>
    </source>
</evidence>
<dbReference type="Proteomes" id="UP000239649">
    <property type="component" value="Unassembled WGS sequence"/>
</dbReference>
<keyword evidence="6" id="KW-0498">Mitosis</keyword>
<feature type="coiled-coil region" evidence="12">
    <location>
        <begin position="490"/>
        <end position="588"/>
    </location>
</feature>
<evidence type="ECO:0000256" key="12">
    <source>
        <dbReference type="SAM" id="Coils"/>
    </source>
</evidence>
<keyword evidence="11" id="KW-0137">Centromere</keyword>
<sequence length="1015" mass="108604">MDRRKTLAGLSPAQLNARASLAPSRGGGGKGVACGAGGRVPIEKALSRMSLAGPLARRSSAYTTKVAGVRSDPRPVSDKGFQAACVRTVIAYLAGHGFEYAITPKVLASPTTKDFANVMTFLFRQLDPGAPKAFKLEEEASPPGRPCGAAALGRGGAAYCCRSRAAAPHHAAGGRARVPQLYKRLKYPFQISKSNLTAVGSPHTWPSLLAALTWMVELLSYQERAEAARQDVSDERSRTEAEFFLYVSQVYRFFMTGDDGKCEEEDARQAEEFEARAGGVRAETERLCASNEALRVEIEQLRGQPSPLLAARQAREETLADKEKFLKLLDNLQTHNASLQRKLVERQADVTAQQAELAGVEAENKALRARVAAQTVHPADVQRMNSEKSKQESALRSTQAQRAQLDARVAQQERGTEERLDVVEAALQGYHSMADRLALIPATAKRAEGVAFEVRLDRGAASVSEMINVDLKGIVKPALQRLRDGYAAKARALTDQLLSLQEQADSVRELLAEREEENRNAEAQVHKLDGQYRAAKEALDQSIAAANAHVDQLSAEVAHLRNANGASVAASEERLRTLQAQYEDLLGRCELDNATLHRDLSAALEKILNHKLHLQSELKSVCSRTTAISAQLQQEASKRFFRAQGEAWRRPTSDFVFTAAWMRPKVAADMEFQLVAERERRNEAERRVSRAAENNAALAQNNLRLQQQLSRLRGEADVLEHELGCTRAAAAARERVAAAVLAKARAALQRADREARQLQEQLTGQQGIIQYLERKVKVLLQRLAGSGSSTQDLAACAADGEGCCGPGAGELGNSGGSARSTGGPAGVGLAGALRSPVPAAQHPLLQRAADSSAQEGDDGNSVSDCSTGSISLEVVEPLVSLDELATPEAPAAAAAAPAEQQEGRTPAAVVGAEPAAAEATPVRAAQPQQQQREASAQPPATAPRSSLRARPSISYAQPSLRAKLRKGDPFTFGEAEGGSGGAGAGSQARARTKPRPQYPAAQPGGGEATLQPVVD</sequence>
<evidence type="ECO:0000256" key="13">
    <source>
        <dbReference type="SAM" id="MobiDB-lite"/>
    </source>
</evidence>
<name>A0A2P6VLD0_9CHLO</name>
<feature type="domain" description="Kinetochore protein Ndc80 CH" evidence="14">
    <location>
        <begin position="62"/>
        <end position="139"/>
    </location>
</feature>
<comment type="caution">
    <text evidence="16">The sequence shown here is derived from an EMBL/GenBank/DDBJ whole genome shotgun (WGS) entry which is preliminary data.</text>
</comment>
<dbReference type="GO" id="GO:0005634">
    <property type="term" value="C:nucleus"/>
    <property type="evidence" value="ECO:0007669"/>
    <property type="project" value="UniProtKB-SubCell"/>
</dbReference>
<evidence type="ECO:0000313" key="17">
    <source>
        <dbReference type="Proteomes" id="UP000239649"/>
    </source>
</evidence>
<evidence type="ECO:0000313" key="16">
    <source>
        <dbReference type="EMBL" id="PSC74916.1"/>
    </source>
</evidence>
<evidence type="ECO:0000256" key="10">
    <source>
        <dbReference type="ARBA" id="ARBA00023306"/>
    </source>
</evidence>
<evidence type="ECO:0000256" key="2">
    <source>
        <dbReference type="ARBA" id="ARBA00004629"/>
    </source>
</evidence>
<dbReference type="EMBL" id="LHPF02000003">
    <property type="protein sequence ID" value="PSC74916.1"/>
    <property type="molecule type" value="Genomic_DNA"/>
</dbReference>
<keyword evidence="4" id="KW-0158">Chromosome</keyword>
<evidence type="ECO:0000256" key="11">
    <source>
        <dbReference type="ARBA" id="ARBA00023328"/>
    </source>
</evidence>
<feature type="compositionally biased region" description="Polar residues" evidence="13">
    <location>
        <begin position="849"/>
        <end position="867"/>
    </location>
</feature>
<comment type="similarity">
    <text evidence="3">Belongs to the NDC80/HEC1 family.</text>
</comment>
<feature type="compositionally biased region" description="Gly residues" evidence="13">
    <location>
        <begin position="975"/>
        <end position="984"/>
    </location>
</feature>
<evidence type="ECO:0000256" key="3">
    <source>
        <dbReference type="ARBA" id="ARBA00007050"/>
    </source>
</evidence>
<keyword evidence="17" id="KW-1185">Reference proteome</keyword>
<feature type="domain" description="Kinetochore protein NDC80 loop region" evidence="15">
    <location>
        <begin position="422"/>
        <end position="618"/>
    </location>
</feature>
<keyword evidence="7" id="KW-0995">Kinetochore</keyword>
<evidence type="ECO:0000256" key="6">
    <source>
        <dbReference type="ARBA" id="ARBA00022776"/>
    </source>
</evidence>
<evidence type="ECO:0000256" key="4">
    <source>
        <dbReference type="ARBA" id="ARBA00022454"/>
    </source>
</evidence>
<protein>
    <submittedName>
        <fullName evidence="16">Kinetochore NDC80</fullName>
    </submittedName>
</protein>
<dbReference type="OrthoDB" id="7459479at2759"/>
<organism evidence="16 17">
    <name type="scientific">Micractinium conductrix</name>
    <dbReference type="NCBI Taxonomy" id="554055"/>
    <lineage>
        <taxon>Eukaryota</taxon>
        <taxon>Viridiplantae</taxon>
        <taxon>Chlorophyta</taxon>
        <taxon>core chlorophytes</taxon>
        <taxon>Trebouxiophyceae</taxon>
        <taxon>Chlorellales</taxon>
        <taxon>Chlorellaceae</taxon>
        <taxon>Chlorella clade</taxon>
        <taxon>Micractinium</taxon>
    </lineage>
</organism>
<evidence type="ECO:0000259" key="14">
    <source>
        <dbReference type="Pfam" id="PF03801"/>
    </source>
</evidence>
<dbReference type="Gene3D" id="1.10.418.30">
    <property type="entry name" value="Ncd80 complex, Ncd80 subunit"/>
    <property type="match status" value="1"/>
</dbReference>
<dbReference type="PANTHER" id="PTHR10643:SF2">
    <property type="entry name" value="KINETOCHORE PROTEIN NDC80 HOMOLOG"/>
    <property type="match status" value="1"/>
</dbReference>
<dbReference type="AlphaFoldDB" id="A0A2P6VLD0"/>
<keyword evidence="5" id="KW-0132">Cell division</keyword>
<feature type="region of interest" description="Disordered" evidence="13">
    <location>
        <begin position="846"/>
        <end position="867"/>
    </location>
</feature>
<accession>A0A2P6VLD0</accession>
<dbReference type="Pfam" id="PF03801">
    <property type="entry name" value="Ndc80_HEC"/>
    <property type="match status" value="2"/>
</dbReference>
<evidence type="ECO:0000256" key="1">
    <source>
        <dbReference type="ARBA" id="ARBA00004123"/>
    </source>
</evidence>
<gene>
    <name evidence="16" type="ORF">C2E20_1831</name>
</gene>
<keyword evidence="10" id="KW-0131">Cell cycle</keyword>
<evidence type="ECO:0000259" key="15">
    <source>
        <dbReference type="Pfam" id="PF24487"/>
    </source>
</evidence>
<keyword evidence="8 12" id="KW-0175">Coiled coil</keyword>
<evidence type="ECO:0000256" key="7">
    <source>
        <dbReference type="ARBA" id="ARBA00022838"/>
    </source>
</evidence>
<evidence type="ECO:0000256" key="9">
    <source>
        <dbReference type="ARBA" id="ARBA00023242"/>
    </source>
</evidence>
<dbReference type="InterPro" id="IPR055260">
    <property type="entry name" value="Ndc80_CH"/>
</dbReference>
<feature type="compositionally biased region" description="Low complexity" evidence="13">
    <location>
        <begin position="890"/>
        <end position="939"/>
    </location>
</feature>
<dbReference type="InterPro" id="IPR038273">
    <property type="entry name" value="Ndc80_sf"/>
</dbReference>
<dbReference type="PANTHER" id="PTHR10643">
    <property type="entry name" value="KINETOCHORE PROTEIN NDC80"/>
    <property type="match status" value="1"/>
</dbReference>
<feature type="coiled-coil region" evidence="12">
    <location>
        <begin position="667"/>
        <end position="768"/>
    </location>
</feature>